<evidence type="ECO:0000313" key="5">
    <source>
        <dbReference type="EMBL" id="KAF9879659.1"/>
    </source>
</evidence>
<dbReference type="Gene3D" id="4.10.240.10">
    <property type="entry name" value="Zn(2)-C6 fungal-type DNA-binding domain"/>
    <property type="match status" value="1"/>
</dbReference>
<organism evidence="5 6">
    <name type="scientific">Colletotrichum karsti</name>
    <dbReference type="NCBI Taxonomy" id="1095194"/>
    <lineage>
        <taxon>Eukaryota</taxon>
        <taxon>Fungi</taxon>
        <taxon>Dikarya</taxon>
        <taxon>Ascomycota</taxon>
        <taxon>Pezizomycotina</taxon>
        <taxon>Sordariomycetes</taxon>
        <taxon>Hypocreomycetidae</taxon>
        <taxon>Glomerellales</taxon>
        <taxon>Glomerellaceae</taxon>
        <taxon>Colletotrichum</taxon>
        <taxon>Colletotrichum boninense species complex</taxon>
    </lineage>
</organism>
<keyword evidence="1" id="KW-0479">Metal-binding</keyword>
<dbReference type="PANTHER" id="PTHR46910">
    <property type="entry name" value="TRANSCRIPTION FACTOR PDR1"/>
    <property type="match status" value="1"/>
</dbReference>
<accession>A0A9P6LKR0</accession>
<sequence length="595" mass="65143">MAQVRDARVAKRPGNQTAEAGKRRAPYALRACDACRRRKGKCDGRQPCRYCTGREQACSYDSFFGGDEWSQPPPPSVGRAEDRRPAKATNPSPSASSRSSQEAIMDMLSSLQGQLNSLASRVQSTSESPPEPTFSVDEQHDDDFLSNLINDAIALLIGLHADLSPTSPTKESIILDSIQLAVTTKLVAPVSNIKDVIVVLLKGSYDFFNDTPQSAWRMCGLAGRMLMELGFHNGAMSTHMLESRAQRTQVWALMSSIVILDRQWSAAAGLPTNFQESAFGPIQTSSIKTPYLEAMLSFIMLSDKISDPLAQAVRAQGYSDQEAFEVMNFRIERWRKRAALEPSLKSWHSSPLSQPPTWKVLLSLRAESVRSLLFKPHFFAKSDVQTSKQYLQPAIEVLFDVCNIMYNLNTTTDIYRKQQPFYQPLLASASGLGFVLTAFLEQNRSAVLASVPSEVAVAMGRSYEMAVALATGYSNTSKAAKGLSEKLAPVRASLLELGMLQRSQAGARNAGTGFRGDSDRRRSTNGGGELVQRSYMSESDAAMSTPHIDYSALMGSDAAGFDAHRSSEPTQDAEWEDLLGVGWATDNASHMNGVF</sequence>
<protein>
    <recommendedName>
        <fullName evidence="4">Zn(2)-C6 fungal-type domain-containing protein</fullName>
    </recommendedName>
</protein>
<dbReference type="OrthoDB" id="2123952at2759"/>
<dbReference type="GO" id="GO:0003677">
    <property type="term" value="F:DNA binding"/>
    <property type="evidence" value="ECO:0007669"/>
    <property type="project" value="InterPro"/>
</dbReference>
<dbReference type="InterPro" id="IPR001138">
    <property type="entry name" value="Zn2Cys6_DnaBD"/>
</dbReference>
<dbReference type="InterPro" id="IPR007219">
    <property type="entry name" value="XnlR_reg_dom"/>
</dbReference>
<dbReference type="GO" id="GO:0008270">
    <property type="term" value="F:zinc ion binding"/>
    <property type="evidence" value="ECO:0007669"/>
    <property type="project" value="InterPro"/>
</dbReference>
<reference evidence="5" key="1">
    <citation type="submission" date="2020-03" db="EMBL/GenBank/DDBJ databases">
        <authorList>
            <person name="He L."/>
        </authorList>
    </citation>
    <scope>NUCLEOTIDE SEQUENCE</scope>
    <source>
        <strain evidence="5">CkLH20</strain>
    </source>
</reference>
<feature type="region of interest" description="Disordered" evidence="3">
    <location>
        <begin position="506"/>
        <end position="537"/>
    </location>
</feature>
<reference evidence="5" key="2">
    <citation type="submission" date="2020-11" db="EMBL/GenBank/DDBJ databases">
        <title>Whole genome sequencing of Colletotrichum sp.</title>
        <authorList>
            <person name="Li H."/>
        </authorList>
    </citation>
    <scope>NUCLEOTIDE SEQUENCE</scope>
    <source>
        <strain evidence="5">CkLH20</strain>
    </source>
</reference>
<dbReference type="CDD" id="cd12148">
    <property type="entry name" value="fungal_TF_MHR"/>
    <property type="match status" value="1"/>
</dbReference>
<dbReference type="InterPro" id="IPR036864">
    <property type="entry name" value="Zn2-C6_fun-type_DNA-bd_sf"/>
</dbReference>
<evidence type="ECO:0000313" key="6">
    <source>
        <dbReference type="Proteomes" id="UP000781932"/>
    </source>
</evidence>
<dbReference type="SMART" id="SM00906">
    <property type="entry name" value="Fungal_trans"/>
    <property type="match status" value="1"/>
</dbReference>
<dbReference type="AlphaFoldDB" id="A0A9P6LKR0"/>
<dbReference type="PROSITE" id="PS50048">
    <property type="entry name" value="ZN2_CY6_FUNGAL_2"/>
    <property type="match status" value="1"/>
</dbReference>
<dbReference type="SUPFAM" id="SSF57701">
    <property type="entry name" value="Zn2/Cys6 DNA-binding domain"/>
    <property type="match status" value="1"/>
</dbReference>
<dbReference type="PROSITE" id="PS00463">
    <property type="entry name" value="ZN2_CY6_FUNGAL_1"/>
    <property type="match status" value="1"/>
</dbReference>
<name>A0A9P6LKR0_9PEZI</name>
<dbReference type="EMBL" id="JAATWM020000006">
    <property type="protein sequence ID" value="KAF9879659.1"/>
    <property type="molecule type" value="Genomic_DNA"/>
</dbReference>
<gene>
    <name evidence="5" type="ORF">CkaCkLH20_02470</name>
</gene>
<dbReference type="Pfam" id="PF00172">
    <property type="entry name" value="Zn_clus"/>
    <property type="match status" value="1"/>
</dbReference>
<evidence type="ECO:0000256" key="3">
    <source>
        <dbReference type="SAM" id="MobiDB-lite"/>
    </source>
</evidence>
<dbReference type="Proteomes" id="UP000781932">
    <property type="component" value="Unassembled WGS sequence"/>
</dbReference>
<evidence type="ECO:0000256" key="2">
    <source>
        <dbReference type="ARBA" id="ARBA00023242"/>
    </source>
</evidence>
<dbReference type="GO" id="GO:0000981">
    <property type="term" value="F:DNA-binding transcription factor activity, RNA polymerase II-specific"/>
    <property type="evidence" value="ECO:0007669"/>
    <property type="project" value="InterPro"/>
</dbReference>
<dbReference type="GeneID" id="62158263"/>
<feature type="region of interest" description="Disordered" evidence="3">
    <location>
        <begin position="118"/>
        <end position="138"/>
    </location>
</feature>
<dbReference type="GO" id="GO:0006351">
    <property type="term" value="P:DNA-templated transcription"/>
    <property type="evidence" value="ECO:0007669"/>
    <property type="project" value="InterPro"/>
</dbReference>
<feature type="domain" description="Zn(2)-C6 fungal-type" evidence="4">
    <location>
        <begin position="31"/>
        <end position="60"/>
    </location>
</feature>
<keyword evidence="2" id="KW-0539">Nucleus</keyword>
<dbReference type="PANTHER" id="PTHR46910:SF13">
    <property type="entry name" value="SPECIFIC TRANSCRIPTION FACTOR, PUTATIVE (AFU_ORTHOLOGUE AFUA_4G06190)-RELATED"/>
    <property type="match status" value="1"/>
</dbReference>
<proteinExistence type="predicted"/>
<dbReference type="CDD" id="cd00067">
    <property type="entry name" value="GAL4"/>
    <property type="match status" value="1"/>
</dbReference>
<dbReference type="SMART" id="SM00066">
    <property type="entry name" value="GAL4"/>
    <property type="match status" value="1"/>
</dbReference>
<dbReference type="RefSeq" id="XP_038749120.1">
    <property type="nucleotide sequence ID" value="XM_038885189.1"/>
</dbReference>
<dbReference type="InterPro" id="IPR050987">
    <property type="entry name" value="AtrR-like"/>
</dbReference>
<evidence type="ECO:0000259" key="4">
    <source>
        <dbReference type="PROSITE" id="PS50048"/>
    </source>
</evidence>
<feature type="region of interest" description="Disordered" evidence="3">
    <location>
        <begin position="66"/>
        <end position="101"/>
    </location>
</feature>
<feature type="compositionally biased region" description="Low complexity" evidence="3">
    <location>
        <begin position="91"/>
        <end position="100"/>
    </location>
</feature>
<comment type="caution">
    <text evidence="5">The sequence shown here is derived from an EMBL/GenBank/DDBJ whole genome shotgun (WGS) entry which is preliminary data.</text>
</comment>
<evidence type="ECO:0000256" key="1">
    <source>
        <dbReference type="ARBA" id="ARBA00022723"/>
    </source>
</evidence>
<keyword evidence="6" id="KW-1185">Reference proteome</keyword>
<feature type="region of interest" description="Disordered" evidence="3">
    <location>
        <begin position="1"/>
        <end position="23"/>
    </location>
</feature>